<reference evidence="3 4" key="1">
    <citation type="journal article" date="2018" name="Arch. Microbiol.">
        <title>New insights into the metabolic potential of the phototrophic purple bacterium Rhodopila globiformis DSM 161(T) from its draft genome sequence and evidence for a vanadium-dependent nitrogenase.</title>
        <authorList>
            <person name="Imhoff J.F."/>
            <person name="Rahn T."/>
            <person name="Kunzel S."/>
            <person name="Neulinger S.C."/>
        </authorList>
    </citation>
    <scope>NUCLEOTIDE SEQUENCE [LARGE SCALE GENOMIC DNA]</scope>
    <source>
        <strain evidence="3 4">DSM 161</strain>
    </source>
</reference>
<sequence length="257" mass="27053">MVALWWWQASPAPPEDAVAELPVPPFPPRITEGKDYEACLATLADDPAGALATADSWLAKGGGDGAAHCQGLALIGTGKPEAGAAVLEHVAETGKVPPMARALLLSQAGQARLMVAQPAKALADASTALALSPADADLFIMRATAEGMLDRYRDAITDLSDALRLDAPRADALVARAVMYRKLNELALAQVDVGRVLSQDPDNADALLERGILRQRLGDEAGAQSDWQHARDVDPNSTTADLAEQNLSLLEAGPERR</sequence>
<name>A0A2S6NND1_RHOGL</name>
<keyword evidence="4" id="KW-1185">Reference proteome</keyword>
<evidence type="ECO:0000313" key="4">
    <source>
        <dbReference type="Proteomes" id="UP000239724"/>
    </source>
</evidence>
<organism evidence="3 4">
    <name type="scientific">Rhodopila globiformis</name>
    <name type="common">Rhodopseudomonas globiformis</name>
    <dbReference type="NCBI Taxonomy" id="1071"/>
    <lineage>
        <taxon>Bacteria</taxon>
        <taxon>Pseudomonadati</taxon>
        <taxon>Pseudomonadota</taxon>
        <taxon>Alphaproteobacteria</taxon>
        <taxon>Acetobacterales</taxon>
        <taxon>Acetobacteraceae</taxon>
        <taxon>Rhodopila</taxon>
    </lineage>
</organism>
<dbReference type="InterPro" id="IPR019734">
    <property type="entry name" value="TPR_rpt"/>
</dbReference>
<comment type="caution">
    <text evidence="3">The sequence shown here is derived from an EMBL/GenBank/DDBJ whole genome shotgun (WGS) entry which is preliminary data.</text>
</comment>
<evidence type="ECO:0000313" key="3">
    <source>
        <dbReference type="EMBL" id="PPQ38479.1"/>
    </source>
</evidence>
<dbReference type="PANTHER" id="PTHR44858">
    <property type="entry name" value="TETRATRICOPEPTIDE REPEAT PROTEIN 6"/>
    <property type="match status" value="1"/>
</dbReference>
<keyword evidence="1" id="KW-0677">Repeat</keyword>
<accession>A0A2S6NND1</accession>
<dbReference type="SUPFAM" id="SSF48452">
    <property type="entry name" value="TPR-like"/>
    <property type="match status" value="1"/>
</dbReference>
<gene>
    <name evidence="3" type="ORF">CCS01_02340</name>
</gene>
<proteinExistence type="predicted"/>
<protein>
    <submittedName>
        <fullName evidence="3">Uncharacterized protein</fullName>
    </submittedName>
</protein>
<dbReference type="Proteomes" id="UP000239724">
    <property type="component" value="Unassembled WGS sequence"/>
</dbReference>
<dbReference type="PANTHER" id="PTHR44858:SF1">
    <property type="entry name" value="UDP-N-ACETYLGLUCOSAMINE--PEPTIDE N-ACETYLGLUCOSAMINYLTRANSFERASE SPINDLY-RELATED"/>
    <property type="match status" value="1"/>
</dbReference>
<evidence type="ECO:0000256" key="1">
    <source>
        <dbReference type="ARBA" id="ARBA00022737"/>
    </source>
</evidence>
<evidence type="ECO:0000256" key="2">
    <source>
        <dbReference type="ARBA" id="ARBA00022803"/>
    </source>
</evidence>
<keyword evidence="2" id="KW-0802">TPR repeat</keyword>
<dbReference type="Gene3D" id="1.25.40.10">
    <property type="entry name" value="Tetratricopeptide repeat domain"/>
    <property type="match status" value="2"/>
</dbReference>
<dbReference type="InterPro" id="IPR050498">
    <property type="entry name" value="Ycf3"/>
</dbReference>
<dbReference type="AlphaFoldDB" id="A0A2S6NND1"/>
<dbReference type="InterPro" id="IPR011990">
    <property type="entry name" value="TPR-like_helical_dom_sf"/>
</dbReference>
<dbReference type="SMART" id="SM00028">
    <property type="entry name" value="TPR"/>
    <property type="match status" value="4"/>
</dbReference>
<dbReference type="EMBL" id="NHRY01000040">
    <property type="protein sequence ID" value="PPQ38479.1"/>
    <property type="molecule type" value="Genomic_DNA"/>
</dbReference>